<dbReference type="EMBL" id="OX459119">
    <property type="protein sequence ID" value="CAI9094856.1"/>
    <property type="molecule type" value="Genomic_DNA"/>
</dbReference>
<evidence type="ECO:0000313" key="2">
    <source>
        <dbReference type="Proteomes" id="UP001161247"/>
    </source>
</evidence>
<dbReference type="AlphaFoldDB" id="A0AAV1CGI5"/>
<accession>A0AAV1CGI5</accession>
<sequence length="194" mass="22460">MKQKAKEDWLISGDENTAFFHSKLRARHMKNKVWSLIDDNGNQIRDWKEIESHFIDYYKKLLGQSSPRVKAESEVFDQGLRLSVEHQLQSLKLVTTKEIKEAIWSMNANKSPCPDGYGAGFFEITWGVVEKDVVNAVLEFFKCDQGDPVSLLLFVLIMEYLTRSFKRISKQPWYKGSVGGFFKDHWLGSECTKV</sequence>
<protein>
    <submittedName>
        <fullName evidence="1">OLC1v1030665C4</fullName>
    </submittedName>
</protein>
<gene>
    <name evidence="1" type="ORF">OLC1_LOCUS5944</name>
</gene>
<dbReference type="SUPFAM" id="SSF101447">
    <property type="entry name" value="Formin homology 2 domain (FH2 domain)"/>
    <property type="match status" value="1"/>
</dbReference>
<name>A0AAV1CGI5_OLDCO</name>
<reference evidence="1" key="1">
    <citation type="submission" date="2023-03" db="EMBL/GenBank/DDBJ databases">
        <authorList>
            <person name="Julca I."/>
        </authorList>
    </citation>
    <scope>NUCLEOTIDE SEQUENCE</scope>
</reference>
<evidence type="ECO:0000313" key="1">
    <source>
        <dbReference type="EMBL" id="CAI9094856.1"/>
    </source>
</evidence>
<organism evidence="1 2">
    <name type="scientific">Oldenlandia corymbosa var. corymbosa</name>
    <dbReference type="NCBI Taxonomy" id="529605"/>
    <lineage>
        <taxon>Eukaryota</taxon>
        <taxon>Viridiplantae</taxon>
        <taxon>Streptophyta</taxon>
        <taxon>Embryophyta</taxon>
        <taxon>Tracheophyta</taxon>
        <taxon>Spermatophyta</taxon>
        <taxon>Magnoliopsida</taxon>
        <taxon>eudicotyledons</taxon>
        <taxon>Gunneridae</taxon>
        <taxon>Pentapetalae</taxon>
        <taxon>asterids</taxon>
        <taxon>lamiids</taxon>
        <taxon>Gentianales</taxon>
        <taxon>Rubiaceae</taxon>
        <taxon>Rubioideae</taxon>
        <taxon>Spermacoceae</taxon>
        <taxon>Hedyotis-Oldenlandia complex</taxon>
        <taxon>Oldenlandia</taxon>
    </lineage>
</organism>
<proteinExistence type="predicted"/>
<dbReference type="Proteomes" id="UP001161247">
    <property type="component" value="Chromosome 2"/>
</dbReference>
<keyword evidence="2" id="KW-1185">Reference proteome</keyword>